<evidence type="ECO:0000256" key="2">
    <source>
        <dbReference type="SAM" id="Phobius"/>
    </source>
</evidence>
<dbReference type="Pfam" id="PF12836">
    <property type="entry name" value="HHH_3"/>
    <property type="match status" value="1"/>
</dbReference>
<keyword evidence="2" id="KW-0472">Membrane</keyword>
<dbReference type="PANTHER" id="PTHR21180">
    <property type="entry name" value="ENDONUCLEASE/EXONUCLEASE/PHOSPHATASE FAMILY DOMAIN-CONTAINING PROTEIN 1"/>
    <property type="match status" value="1"/>
</dbReference>
<reference evidence="3" key="1">
    <citation type="submission" date="2020-06" db="EMBL/GenBank/DDBJ databases">
        <title>Characterization of fructooligosaccharide metabolism and fructooligosaccharide-degrading enzymes in human commensal butyrate producers.</title>
        <authorList>
            <person name="Tanno H."/>
            <person name="Fujii T."/>
            <person name="Hirano K."/>
            <person name="Maeno S."/>
            <person name="Tonozuka T."/>
            <person name="Sakamoto M."/>
            <person name="Ohkuma M."/>
            <person name="Tochio T."/>
            <person name="Endo A."/>
        </authorList>
    </citation>
    <scope>NUCLEOTIDE SEQUENCE</scope>
    <source>
        <strain evidence="3">JCM 17466</strain>
    </source>
</reference>
<dbReference type="InterPro" id="IPR051675">
    <property type="entry name" value="Endo/Exo/Phosphatase_dom_1"/>
</dbReference>
<dbReference type="Proteomes" id="UP000613208">
    <property type="component" value="Unassembled WGS sequence"/>
</dbReference>
<comment type="caution">
    <text evidence="3">The sequence shown here is derived from an EMBL/GenBank/DDBJ whole genome shotgun (WGS) entry which is preliminary data.</text>
</comment>
<dbReference type="GO" id="GO:0015628">
    <property type="term" value="P:protein secretion by the type II secretion system"/>
    <property type="evidence" value="ECO:0007669"/>
    <property type="project" value="TreeGrafter"/>
</dbReference>
<dbReference type="InterPro" id="IPR010994">
    <property type="entry name" value="RuvA_2-like"/>
</dbReference>
<name>A0A916Q8I1_9FIRM</name>
<feature type="region of interest" description="Disordered" evidence="1">
    <location>
        <begin position="255"/>
        <end position="287"/>
    </location>
</feature>
<keyword evidence="4" id="KW-1185">Reference proteome</keyword>
<dbReference type="Gene3D" id="1.10.150.320">
    <property type="entry name" value="Photosystem II 12 kDa extrinsic protein"/>
    <property type="match status" value="1"/>
</dbReference>
<keyword evidence="2" id="KW-0812">Transmembrane</keyword>
<keyword evidence="2" id="KW-1133">Transmembrane helix</keyword>
<dbReference type="EMBL" id="BLYI01000062">
    <property type="protein sequence ID" value="GFO86284.1"/>
    <property type="molecule type" value="Genomic_DNA"/>
</dbReference>
<dbReference type="PANTHER" id="PTHR21180:SF32">
    <property type="entry name" value="ENDONUCLEASE_EXONUCLEASE_PHOSPHATASE FAMILY DOMAIN-CONTAINING PROTEIN 1"/>
    <property type="match status" value="1"/>
</dbReference>
<organism evidence="3 4">
    <name type="scientific">Anaerostipes butyraticus</name>
    <dbReference type="NCBI Taxonomy" id="645466"/>
    <lineage>
        <taxon>Bacteria</taxon>
        <taxon>Bacillati</taxon>
        <taxon>Bacillota</taxon>
        <taxon>Clostridia</taxon>
        <taxon>Lachnospirales</taxon>
        <taxon>Lachnospiraceae</taxon>
        <taxon>Anaerostipes</taxon>
    </lineage>
</organism>
<evidence type="ECO:0008006" key="5">
    <source>
        <dbReference type="Google" id="ProtNLM"/>
    </source>
</evidence>
<protein>
    <recommendedName>
        <fullName evidence="5">Helix-hairpin-helix motif</fullName>
    </recommendedName>
</protein>
<feature type="transmembrane region" description="Helical" evidence="2">
    <location>
        <begin position="38"/>
        <end position="61"/>
    </location>
</feature>
<feature type="transmembrane region" description="Helical" evidence="2">
    <location>
        <begin position="169"/>
        <end position="188"/>
    </location>
</feature>
<dbReference type="RefSeq" id="WP_201311944.1">
    <property type="nucleotide sequence ID" value="NZ_BLYI01000062.1"/>
</dbReference>
<evidence type="ECO:0000256" key="1">
    <source>
        <dbReference type="SAM" id="MobiDB-lite"/>
    </source>
</evidence>
<dbReference type="AlphaFoldDB" id="A0A916Q8I1"/>
<accession>A0A916Q8I1</accession>
<sequence>MGKNEKVKYIPKTGFAFFGLSCVTYWRMYQDTKQWKGYFLLFFLAGPFNLANLIFELFNVVNTIRVNFMMLQILIFILQWGAGIISALKFRKEYWMTFEMYGTDVSQRDKALRERIRKETNTKETLVTDLSDGSLRKVKWPWLSLPMFAWAGFGCAVKKAHVKKYMKWMAAYLLMLCGFLLCMIVIPYAHDRQGWFSDSFMMTVLPEMRRIVYLIWFASIIHSFSKRKEYLLYLEAYEKIRPGEEEVMKARVMERHREKNRRKAEKKHSESVPEETVPVSKAPAGKEVQKPLSGRAVDVKPDRSVKKIDINRCGEEELAKLPGINAILAKKAIGYREEKEAFQSVEELIDLLGVKPHMAVQILKMAEAVPVPKDDRRKHTGRVLDI</sequence>
<dbReference type="GO" id="GO:0015627">
    <property type="term" value="C:type II protein secretion system complex"/>
    <property type="evidence" value="ECO:0007669"/>
    <property type="project" value="TreeGrafter"/>
</dbReference>
<dbReference type="SUPFAM" id="SSF47781">
    <property type="entry name" value="RuvA domain 2-like"/>
    <property type="match status" value="1"/>
</dbReference>
<proteinExistence type="predicted"/>
<feature type="transmembrane region" description="Helical" evidence="2">
    <location>
        <begin position="68"/>
        <end position="88"/>
    </location>
</feature>
<evidence type="ECO:0000313" key="3">
    <source>
        <dbReference type="EMBL" id="GFO86284.1"/>
    </source>
</evidence>
<gene>
    <name evidence="3" type="ORF">ANBU17_26310</name>
</gene>
<evidence type="ECO:0000313" key="4">
    <source>
        <dbReference type="Proteomes" id="UP000613208"/>
    </source>
</evidence>